<feature type="domain" description="Capsule synthesis protein CapA" evidence="3">
    <location>
        <begin position="89"/>
        <end position="322"/>
    </location>
</feature>
<dbReference type="EMBL" id="CP004121">
    <property type="protein sequence ID" value="AGF54107.1"/>
    <property type="molecule type" value="Genomic_DNA"/>
</dbReference>
<evidence type="ECO:0000256" key="1">
    <source>
        <dbReference type="ARBA" id="ARBA00005662"/>
    </source>
</evidence>
<dbReference type="eggNOG" id="COG2843">
    <property type="taxonomic scope" value="Bacteria"/>
</dbReference>
<evidence type="ECO:0000259" key="3">
    <source>
        <dbReference type="SMART" id="SM00854"/>
    </source>
</evidence>
<gene>
    <name evidence="4" type="primary">capA</name>
    <name evidence="4" type="ORF">Cspa_c02890</name>
</gene>
<dbReference type="HOGENOM" id="CLU_038823_1_0_9"/>
<dbReference type="Proteomes" id="UP000011728">
    <property type="component" value="Chromosome"/>
</dbReference>
<dbReference type="KEGG" id="csr:Cspa_c02890"/>
<dbReference type="OrthoDB" id="9810906at2"/>
<keyword evidence="2" id="KW-0472">Membrane</keyword>
<dbReference type="PANTHER" id="PTHR33393">
    <property type="entry name" value="POLYGLUTAMINE SYNTHESIS ACCESSORY PROTEIN RV0574C-RELATED"/>
    <property type="match status" value="1"/>
</dbReference>
<name>M1MR71_9CLOT</name>
<dbReference type="Pfam" id="PF09587">
    <property type="entry name" value="PGA_cap"/>
    <property type="match status" value="1"/>
</dbReference>
<dbReference type="SMART" id="SM00854">
    <property type="entry name" value="PGA_cap"/>
    <property type="match status" value="1"/>
</dbReference>
<dbReference type="PANTHER" id="PTHR33393:SF13">
    <property type="entry name" value="PGA BIOSYNTHESIS PROTEIN CAPA"/>
    <property type="match status" value="1"/>
</dbReference>
<evidence type="ECO:0000256" key="2">
    <source>
        <dbReference type="SAM" id="Phobius"/>
    </source>
</evidence>
<feature type="transmembrane region" description="Helical" evidence="2">
    <location>
        <begin position="21"/>
        <end position="45"/>
    </location>
</feature>
<evidence type="ECO:0000313" key="5">
    <source>
        <dbReference type="Proteomes" id="UP000011728"/>
    </source>
</evidence>
<comment type="similarity">
    <text evidence="1">Belongs to the CapA family.</text>
</comment>
<dbReference type="AlphaFoldDB" id="M1MR71"/>
<sequence length="402" mass="45349">MGRRSIENSRRRRYLRENRKNNHYFKSFILVIISIAIVIILGLYLKSLKLIDTNKIENGIKLNGEIVGSVAKEIVNEQLVKMPIKKEILISFAGDFTLGTDDKFSYEGSLPAAFVSNGKNYSYFMKNVANIFNKDDYTLVNLETTLTNSNVKAAKDGDVYYNFKGPKEYAKILTSSSIEGVTIANNHIYDYGEEGIKDTISTLKENKVDICGEGYKIIKDIKGVKFGFLGYTGWESSDKLKTKIANDIKELRKQGAKVVIPYFHWGIEREYEPCDVQKNLARFSIDNGADAVIGSHPHVIQSVENYKGKLIAYSMGNFCFGGNANPPDKRTFILQFKAHIQDDKLANFEYKVIPAMISSRNDKNDYVPTLASGENRINILNTLNQLSPSLKGNINDEFFSLN</sequence>
<keyword evidence="2" id="KW-0812">Transmembrane</keyword>
<accession>M1MR71</accession>
<dbReference type="PATRIC" id="fig|931276.5.peg.266"/>
<dbReference type="RefSeq" id="WP_015390433.1">
    <property type="nucleotide sequence ID" value="NC_020291.1"/>
</dbReference>
<dbReference type="InterPro" id="IPR019079">
    <property type="entry name" value="Capsule_synth_CapA"/>
</dbReference>
<reference evidence="4 5" key="1">
    <citation type="submission" date="2013-02" db="EMBL/GenBank/DDBJ databases">
        <title>Genome sequence of Clostridium saccharoperbutylacetonicum N1-4(HMT).</title>
        <authorList>
            <person name="Poehlein A."/>
            <person name="Daniel R."/>
        </authorList>
    </citation>
    <scope>NUCLEOTIDE SEQUENCE [LARGE SCALE GENOMIC DNA]</scope>
    <source>
        <strain evidence="5">N1-4(HMT)</strain>
    </source>
</reference>
<dbReference type="InterPro" id="IPR029052">
    <property type="entry name" value="Metallo-depent_PP-like"/>
</dbReference>
<keyword evidence="2" id="KW-1133">Transmembrane helix</keyword>
<protein>
    <submittedName>
        <fullName evidence="4">PGA biosynthesis protein CapA</fullName>
    </submittedName>
</protein>
<dbReference type="STRING" id="36745.CLSAP_02860"/>
<organism evidence="4 5">
    <name type="scientific">Clostridium saccharoperbutylacetonicum N1-4(HMT)</name>
    <dbReference type="NCBI Taxonomy" id="931276"/>
    <lineage>
        <taxon>Bacteria</taxon>
        <taxon>Bacillati</taxon>
        <taxon>Bacillota</taxon>
        <taxon>Clostridia</taxon>
        <taxon>Eubacteriales</taxon>
        <taxon>Clostridiaceae</taxon>
        <taxon>Clostridium</taxon>
    </lineage>
</organism>
<dbReference type="Gene3D" id="3.60.21.10">
    <property type="match status" value="1"/>
</dbReference>
<keyword evidence="5" id="KW-1185">Reference proteome</keyword>
<dbReference type="InterPro" id="IPR052169">
    <property type="entry name" value="CW_Biosynth-Accessory"/>
</dbReference>
<dbReference type="CDD" id="cd07381">
    <property type="entry name" value="MPP_CapA"/>
    <property type="match status" value="1"/>
</dbReference>
<proteinExistence type="inferred from homology"/>
<evidence type="ECO:0000313" key="4">
    <source>
        <dbReference type="EMBL" id="AGF54107.1"/>
    </source>
</evidence>
<dbReference type="SUPFAM" id="SSF56300">
    <property type="entry name" value="Metallo-dependent phosphatases"/>
    <property type="match status" value="1"/>
</dbReference>